<dbReference type="Proteomes" id="UP000000663">
    <property type="component" value="Chromosome"/>
</dbReference>
<proteinExistence type="predicted"/>
<evidence type="ECO:0000313" key="3">
    <source>
        <dbReference type="Proteomes" id="UP000000663"/>
    </source>
</evidence>
<evidence type="ECO:0000313" key="2">
    <source>
        <dbReference type="EMBL" id="CAJ37220.1"/>
    </source>
</evidence>
<dbReference type="Pfam" id="PF07812">
    <property type="entry name" value="TfuA"/>
    <property type="match status" value="1"/>
</dbReference>
<keyword evidence="3" id="KW-1185">Reference proteome</keyword>
<protein>
    <recommendedName>
        <fullName evidence="1">TfuA-like core domain-containing protein</fullName>
    </recommendedName>
</protein>
<reference evidence="2 3" key="1">
    <citation type="journal article" date="2006" name="Science">
        <title>Genome of rice cluster I archaea -- the key methane producers in the rice rhizosphere.</title>
        <authorList>
            <person name="Erkel C."/>
            <person name="Kube M."/>
            <person name="Reinhardt R."/>
            <person name="Liesack W."/>
        </authorList>
    </citation>
    <scope>NUCLEOTIDE SEQUENCE [LARGE SCALE GENOMIC DNA]</scope>
    <source>
        <strain evidence="3">DSM 22066 / NBRC 105507 / MRE50</strain>
    </source>
</reference>
<evidence type="ECO:0000259" key="1">
    <source>
        <dbReference type="Pfam" id="PF07812"/>
    </source>
</evidence>
<accession>Q0W323</accession>
<dbReference type="RefSeq" id="WP_012035354.1">
    <property type="nucleotide sequence ID" value="NC_009464.1"/>
</dbReference>
<gene>
    <name evidence="2" type="ORF">RCIX2080</name>
</gene>
<dbReference type="AlphaFoldDB" id="Q0W323"/>
<dbReference type="NCBIfam" id="NF033432">
    <property type="entry name" value="ThioGly_TfuA_rel"/>
    <property type="match status" value="1"/>
</dbReference>
<sequence>MIVIYTGPTLPVEKARAVLDGANYRPPIVRGDLSKLPRKTKIVGIIDGVFYSDSAVAHKEIIEVMKKGVTVVGSSSMGALRAAELADFGMIGVGRIFECYRSGRITNDDEVAVTFNPVTGEQMSEPMVNVRYQLKAAEHAGIIDPEERRAIVEMTGRIFYPQRTYENILAKSIEAGAISRAKGDRLLEFVHESPLNLKAEDAVLLLEKIRSLSCL</sequence>
<feature type="domain" description="TfuA-like core" evidence="1">
    <location>
        <begin position="47"/>
        <end position="164"/>
    </location>
</feature>
<name>Q0W323_METAR</name>
<dbReference type="InterPro" id="IPR012924">
    <property type="entry name" value="TfuA_core"/>
</dbReference>
<dbReference type="GeneID" id="5142805"/>
<dbReference type="eggNOG" id="arCOG05002">
    <property type="taxonomic scope" value="Archaea"/>
</dbReference>
<dbReference type="EMBL" id="AM114193">
    <property type="protein sequence ID" value="CAJ37220.1"/>
    <property type="molecule type" value="Genomic_DNA"/>
</dbReference>
<dbReference type="PATRIC" id="fig|351160.9.peg.1061"/>
<organism evidence="2 3">
    <name type="scientific">Methanocella arvoryzae (strain DSM 22066 / NBRC 105507 / MRE50)</name>
    <dbReference type="NCBI Taxonomy" id="351160"/>
    <lineage>
        <taxon>Archaea</taxon>
        <taxon>Methanobacteriati</taxon>
        <taxon>Methanobacteriota</taxon>
        <taxon>Stenosarchaea group</taxon>
        <taxon>Methanomicrobia</taxon>
        <taxon>Methanocellales</taxon>
        <taxon>Methanocellaceae</taxon>
        <taxon>Methanocella</taxon>
    </lineage>
</organism>
<dbReference type="STRING" id="351160.RCIX2080"/>
<dbReference type="OrthoDB" id="61834at2157"/>
<dbReference type="KEGG" id="rci:RCIX2080"/>